<organism evidence="3 4">
    <name type="scientific">Paraburkholderia denitrificans</name>
    <dbReference type="NCBI Taxonomy" id="694025"/>
    <lineage>
        <taxon>Bacteria</taxon>
        <taxon>Pseudomonadati</taxon>
        <taxon>Pseudomonadota</taxon>
        <taxon>Betaproteobacteria</taxon>
        <taxon>Burkholderiales</taxon>
        <taxon>Burkholderiaceae</taxon>
        <taxon>Paraburkholderia</taxon>
    </lineage>
</organism>
<evidence type="ECO:0000256" key="1">
    <source>
        <dbReference type="SAM" id="Coils"/>
    </source>
</evidence>
<dbReference type="RefSeq" id="WP_377710834.1">
    <property type="nucleotide sequence ID" value="NZ_JBHSMP010000011.1"/>
</dbReference>
<dbReference type="Proteomes" id="UP001596103">
    <property type="component" value="Unassembled WGS sequence"/>
</dbReference>
<keyword evidence="2" id="KW-0472">Membrane</keyword>
<dbReference type="EMBL" id="JBHSMP010000011">
    <property type="protein sequence ID" value="MFC5428858.1"/>
    <property type="molecule type" value="Genomic_DNA"/>
</dbReference>
<feature type="coiled-coil region" evidence="1">
    <location>
        <begin position="72"/>
        <end position="113"/>
    </location>
</feature>
<sequence length="118" mass="12566">MDTQRSFARIGTHTTRAYTLQPVRSRLARWSVALVWTVAAAAAGAGAAVWALGQDAPDDRPGASPDALHAELADMQLKLEQARAVSAALQESADSAQADIAKLQADLMFLRSHSRAAR</sequence>
<keyword evidence="1" id="KW-0175">Coiled coil</keyword>
<gene>
    <name evidence="3" type="ORF">ACFPTO_08610</name>
</gene>
<keyword evidence="2" id="KW-0812">Transmembrane</keyword>
<evidence type="ECO:0000313" key="4">
    <source>
        <dbReference type="Proteomes" id="UP001596103"/>
    </source>
</evidence>
<feature type="transmembrane region" description="Helical" evidence="2">
    <location>
        <begin position="30"/>
        <end position="52"/>
    </location>
</feature>
<reference evidence="4" key="1">
    <citation type="journal article" date="2019" name="Int. J. Syst. Evol. Microbiol.">
        <title>The Global Catalogue of Microorganisms (GCM) 10K type strain sequencing project: providing services to taxonomists for standard genome sequencing and annotation.</title>
        <authorList>
            <consortium name="The Broad Institute Genomics Platform"/>
            <consortium name="The Broad Institute Genome Sequencing Center for Infectious Disease"/>
            <person name="Wu L."/>
            <person name="Ma J."/>
        </authorList>
    </citation>
    <scope>NUCLEOTIDE SEQUENCE [LARGE SCALE GENOMIC DNA]</scope>
    <source>
        <strain evidence="4">CCUG 56042</strain>
    </source>
</reference>
<proteinExistence type="predicted"/>
<accession>A0ABW0J720</accession>
<keyword evidence="2" id="KW-1133">Transmembrane helix</keyword>
<protein>
    <recommendedName>
        <fullName evidence="5">Peptidase M23</fullName>
    </recommendedName>
</protein>
<keyword evidence="4" id="KW-1185">Reference proteome</keyword>
<name>A0ABW0J720_9BURK</name>
<evidence type="ECO:0000256" key="2">
    <source>
        <dbReference type="SAM" id="Phobius"/>
    </source>
</evidence>
<comment type="caution">
    <text evidence="3">The sequence shown here is derived from an EMBL/GenBank/DDBJ whole genome shotgun (WGS) entry which is preliminary data.</text>
</comment>
<evidence type="ECO:0008006" key="5">
    <source>
        <dbReference type="Google" id="ProtNLM"/>
    </source>
</evidence>
<evidence type="ECO:0000313" key="3">
    <source>
        <dbReference type="EMBL" id="MFC5428858.1"/>
    </source>
</evidence>